<dbReference type="Pfam" id="PF07973">
    <property type="entry name" value="tRNA_SAD"/>
    <property type="match status" value="1"/>
</dbReference>
<dbReference type="Pfam" id="PF00587">
    <property type="entry name" value="tRNA-synt_2b"/>
    <property type="match status" value="1"/>
</dbReference>
<dbReference type="GO" id="GO:0046872">
    <property type="term" value="F:metal ion binding"/>
    <property type="evidence" value="ECO:0007669"/>
    <property type="project" value="UniProtKB-KW"/>
</dbReference>
<evidence type="ECO:0000256" key="10">
    <source>
        <dbReference type="ARBA" id="ARBA00022884"/>
    </source>
</evidence>
<reference evidence="17 18" key="1">
    <citation type="submission" date="2016-12" db="EMBL/GenBank/DDBJ databases">
        <title>Draft genome of Tersicoccus phoenicis 1P05MA.</title>
        <authorList>
            <person name="Nakajima Y."/>
            <person name="Yoshizawa S."/>
            <person name="Nakamura K."/>
            <person name="Ogura Y."/>
            <person name="Hayashi T."/>
            <person name="Kogure K."/>
        </authorList>
    </citation>
    <scope>NUCLEOTIDE SEQUENCE [LARGE SCALE GENOMIC DNA]</scope>
    <source>
        <strain evidence="17 18">1p05MA</strain>
    </source>
</reference>
<keyword evidence="7 14" id="KW-0547">Nucleotide-binding</keyword>
<evidence type="ECO:0000256" key="11">
    <source>
        <dbReference type="ARBA" id="ARBA00022917"/>
    </source>
</evidence>
<dbReference type="PRINTS" id="PR01047">
    <property type="entry name" value="TRNASYNTHTHR"/>
</dbReference>
<dbReference type="PROSITE" id="PS50862">
    <property type="entry name" value="AA_TRNA_LIGASE_II"/>
    <property type="match status" value="1"/>
</dbReference>
<evidence type="ECO:0000256" key="6">
    <source>
        <dbReference type="ARBA" id="ARBA00022723"/>
    </source>
</evidence>
<dbReference type="AlphaFoldDB" id="A0A1R1LB43"/>
<evidence type="ECO:0000313" key="17">
    <source>
        <dbReference type="EMBL" id="OMH24727.1"/>
    </source>
</evidence>
<keyword evidence="4 14" id="KW-0820">tRNA-binding</keyword>
<dbReference type="STRING" id="554083.BKD30_07605"/>
<dbReference type="RefSeq" id="WP_076703716.1">
    <property type="nucleotide sequence ID" value="NZ_MRDE01000049.1"/>
</dbReference>
<dbReference type="GO" id="GO:0000049">
    <property type="term" value="F:tRNA binding"/>
    <property type="evidence" value="ECO:0007669"/>
    <property type="project" value="UniProtKB-KW"/>
</dbReference>
<dbReference type="InterPro" id="IPR002320">
    <property type="entry name" value="Thr-tRNA-ligase_IIa"/>
</dbReference>
<proteinExistence type="inferred from homology"/>
<comment type="catalytic activity">
    <reaction evidence="13 14">
        <text>tRNA(Thr) + L-threonine + ATP = L-threonyl-tRNA(Thr) + AMP + diphosphate + H(+)</text>
        <dbReference type="Rhea" id="RHEA:24624"/>
        <dbReference type="Rhea" id="RHEA-COMP:9670"/>
        <dbReference type="Rhea" id="RHEA-COMP:9704"/>
        <dbReference type="ChEBI" id="CHEBI:15378"/>
        <dbReference type="ChEBI" id="CHEBI:30616"/>
        <dbReference type="ChEBI" id="CHEBI:33019"/>
        <dbReference type="ChEBI" id="CHEBI:57926"/>
        <dbReference type="ChEBI" id="CHEBI:78442"/>
        <dbReference type="ChEBI" id="CHEBI:78534"/>
        <dbReference type="ChEBI" id="CHEBI:456215"/>
        <dbReference type="EC" id="6.1.1.3"/>
    </reaction>
</comment>
<dbReference type="InterPro" id="IPR045864">
    <property type="entry name" value="aa-tRNA-synth_II/BPL/LPL"/>
</dbReference>
<evidence type="ECO:0000256" key="3">
    <source>
        <dbReference type="ARBA" id="ARBA00022490"/>
    </source>
</evidence>
<comment type="subunit">
    <text evidence="14">Homodimer.</text>
</comment>
<dbReference type="InterPro" id="IPR018163">
    <property type="entry name" value="Thr/Ala-tRNA-synth_IIc_edit"/>
</dbReference>
<feature type="binding site" evidence="14">
    <location>
        <position position="366"/>
    </location>
    <ligand>
        <name>Zn(2+)</name>
        <dbReference type="ChEBI" id="CHEBI:29105"/>
        <note>catalytic</note>
    </ligand>
</feature>
<keyword evidence="6 14" id="KW-0479">Metal-binding</keyword>
<keyword evidence="5 14" id="KW-0436">Ligase</keyword>
<dbReference type="Gene3D" id="3.30.980.10">
    <property type="entry name" value="Threonyl-trna Synthetase, Chain A, domain 2"/>
    <property type="match status" value="1"/>
</dbReference>
<dbReference type="NCBIfam" id="TIGR00418">
    <property type="entry name" value="thrS"/>
    <property type="match status" value="1"/>
</dbReference>
<dbReference type="InterPro" id="IPR033728">
    <property type="entry name" value="ThrRS_core"/>
</dbReference>
<gene>
    <name evidence="14" type="primary">thrS</name>
    <name evidence="17" type="ORF">BKD30_07605</name>
</gene>
<dbReference type="Gene3D" id="3.30.930.10">
    <property type="entry name" value="Bira Bifunctional Protein, Domain 2"/>
    <property type="match status" value="1"/>
</dbReference>
<feature type="domain" description="Aminoacyl-transfer RNA synthetases class-II family profile" evidence="15">
    <location>
        <begin position="292"/>
        <end position="569"/>
    </location>
</feature>
<dbReference type="Pfam" id="PF03129">
    <property type="entry name" value="HGTP_anticodon"/>
    <property type="match status" value="1"/>
</dbReference>
<dbReference type="EMBL" id="MRDE01000049">
    <property type="protein sequence ID" value="OMH24727.1"/>
    <property type="molecule type" value="Genomic_DNA"/>
</dbReference>
<dbReference type="SUPFAM" id="SSF55186">
    <property type="entry name" value="ThrRS/AlaRS common domain"/>
    <property type="match status" value="1"/>
</dbReference>
<keyword evidence="12 14" id="KW-0030">Aminoacyl-tRNA synthetase</keyword>
<comment type="subcellular location">
    <subcellularLocation>
        <location evidence="1 14">Cytoplasm</location>
    </subcellularLocation>
</comment>
<evidence type="ECO:0000256" key="5">
    <source>
        <dbReference type="ARBA" id="ARBA00022598"/>
    </source>
</evidence>
<comment type="caution">
    <text evidence="14">Lacks conserved residue(s) required for the propagation of feature annotation.</text>
</comment>
<keyword evidence="3 14" id="KW-0963">Cytoplasm</keyword>
<dbReference type="InterPro" id="IPR036621">
    <property type="entry name" value="Anticodon-bd_dom_sf"/>
</dbReference>
<dbReference type="FunFam" id="3.30.930.10:FF:000019">
    <property type="entry name" value="Threonine--tRNA ligase"/>
    <property type="match status" value="1"/>
</dbReference>
<evidence type="ECO:0000256" key="2">
    <source>
        <dbReference type="ARBA" id="ARBA00008226"/>
    </source>
</evidence>
<evidence type="ECO:0000256" key="4">
    <source>
        <dbReference type="ARBA" id="ARBA00022555"/>
    </source>
</evidence>
<dbReference type="Proteomes" id="UP000187085">
    <property type="component" value="Unassembled WGS sequence"/>
</dbReference>
<dbReference type="PROSITE" id="PS51880">
    <property type="entry name" value="TGS"/>
    <property type="match status" value="1"/>
</dbReference>
<organism evidence="17 18">
    <name type="scientific">Tersicoccus phoenicis</name>
    <dbReference type="NCBI Taxonomy" id="554083"/>
    <lineage>
        <taxon>Bacteria</taxon>
        <taxon>Bacillati</taxon>
        <taxon>Actinomycetota</taxon>
        <taxon>Actinomycetes</taxon>
        <taxon>Micrococcales</taxon>
        <taxon>Micrococcaceae</taxon>
        <taxon>Tersicoccus</taxon>
    </lineage>
</organism>
<dbReference type="GO" id="GO:0005737">
    <property type="term" value="C:cytoplasm"/>
    <property type="evidence" value="ECO:0007669"/>
    <property type="project" value="UniProtKB-SubCell"/>
</dbReference>
<comment type="caution">
    <text evidence="17">The sequence shown here is derived from an EMBL/GenBank/DDBJ whole genome shotgun (WGS) entry which is preliminary data.</text>
</comment>
<dbReference type="FunFam" id="3.30.54.20:FF:000003">
    <property type="entry name" value="Threonine--tRNA ligase"/>
    <property type="match status" value="1"/>
</dbReference>
<evidence type="ECO:0000313" key="18">
    <source>
        <dbReference type="Proteomes" id="UP000187085"/>
    </source>
</evidence>
<evidence type="ECO:0000256" key="14">
    <source>
        <dbReference type="HAMAP-Rule" id="MF_00184"/>
    </source>
</evidence>
<dbReference type="OrthoDB" id="9802304at2"/>
<dbReference type="SMART" id="SM00863">
    <property type="entry name" value="tRNA_SAD"/>
    <property type="match status" value="1"/>
</dbReference>
<dbReference type="Gene3D" id="3.40.50.800">
    <property type="entry name" value="Anticodon-binding domain"/>
    <property type="match status" value="1"/>
</dbReference>
<dbReference type="CDD" id="cd00860">
    <property type="entry name" value="ThrRS_anticodon"/>
    <property type="match status" value="1"/>
</dbReference>
<dbReference type="InterPro" id="IPR004154">
    <property type="entry name" value="Anticodon-bd"/>
</dbReference>
<dbReference type="PANTHER" id="PTHR11451:SF44">
    <property type="entry name" value="THREONINE--TRNA LIGASE, CHLOROPLASTIC_MITOCHONDRIAL 2"/>
    <property type="match status" value="1"/>
</dbReference>
<keyword evidence="9 14" id="KW-0067">ATP-binding</keyword>
<evidence type="ECO:0000259" key="16">
    <source>
        <dbReference type="PROSITE" id="PS51880"/>
    </source>
</evidence>
<comment type="similarity">
    <text evidence="2 14">Belongs to the class-II aminoacyl-tRNA synthetase family.</text>
</comment>
<dbReference type="SUPFAM" id="SSF55681">
    <property type="entry name" value="Class II aaRS and biotin synthetases"/>
    <property type="match status" value="1"/>
</dbReference>
<dbReference type="InterPro" id="IPR047246">
    <property type="entry name" value="ThrRS_anticodon"/>
</dbReference>
<dbReference type="InterPro" id="IPR004095">
    <property type="entry name" value="TGS"/>
</dbReference>
<protein>
    <recommendedName>
        <fullName evidence="14">Threonine--tRNA ligase</fullName>
        <ecNumber evidence="14">6.1.1.3</ecNumber>
    </recommendedName>
    <alternativeName>
        <fullName evidence="14">Threonyl-tRNA synthetase</fullName>
        <shortName evidence="14">ThrRS</shortName>
    </alternativeName>
</protein>
<dbReference type="InterPro" id="IPR002314">
    <property type="entry name" value="aa-tRNA-synt_IIb"/>
</dbReference>
<evidence type="ECO:0000256" key="1">
    <source>
        <dbReference type="ARBA" id="ARBA00004496"/>
    </source>
</evidence>
<feature type="domain" description="TGS" evidence="16">
    <location>
        <begin position="1"/>
        <end position="61"/>
    </location>
</feature>
<dbReference type="EC" id="6.1.1.3" evidence="14"/>
<dbReference type="GO" id="GO:0004829">
    <property type="term" value="F:threonine-tRNA ligase activity"/>
    <property type="evidence" value="ECO:0007669"/>
    <property type="project" value="UniProtKB-UniRule"/>
</dbReference>
<sequence>MAQHNPSALESQHTEEVVVTTDTTGTELFADRRDVVVMRVNGELTDLATPVKNGDVVIPVTIDSPDGLNVLRHSTAHVMAQAVQQLRPDAELGIGPHITDGFYFDFDVVEPFTPEDLKTLEKMMLKIVNASQLFVRREVDDDDARAEMADEPYKLELIGLKSNAEGAAEGAAQEVGAGGLTIYDNVDRKSGDTVWKDLCRGPHLPNTKLIGNAYALTRSAAAYWRGNENNKQLQRIYGTAWASKDELKAYQERLAEAERRDHRKLGRELDLFSFPDELGSGLPVFHPRGGIIKREMEDYVRDRHVAAGFEYVGTPHISKEGLFHTSGHLPYYAETMFPPLHVDEERDADGNVTKPGQEYRLKAMNCPMHNLIYRSRGRSYRELPLRLFEFGHVYRYEKSGVVHGLTRVRGFAQDDSHSYVTEEQAPDEIRHLLDFVLGLLRDFGLNDFHLELSTRDPESSKFIGSDEQWEQATQVLADVCAETGLELVPDPGGAAYYGPKVSVQARDAIGRTWQMSTIQYDFNQPERFGLEYQAADGTRKQPVMIHSAKFGSIERFLGVLTEHYAGAFPAWLAPVQVIAIPVAEAFADYLADVVGRLKKQGIRARLDDGTDRFPKKIRTAAKEKVPFVLIAGGEDAEAGAVSFRYRDGSQENGVPIEEAIEKIVATVRDRVNA</sequence>
<feature type="binding site" evidence="14">
    <location>
        <position position="546"/>
    </location>
    <ligand>
        <name>Zn(2+)</name>
        <dbReference type="ChEBI" id="CHEBI:29105"/>
        <note>catalytic</note>
    </ligand>
</feature>
<keyword evidence="10 14" id="KW-0694">RNA-binding</keyword>
<dbReference type="InterPro" id="IPR012947">
    <property type="entry name" value="tRNA_SAD"/>
</dbReference>
<feature type="binding site" evidence="14">
    <location>
        <position position="417"/>
    </location>
    <ligand>
        <name>Zn(2+)</name>
        <dbReference type="ChEBI" id="CHEBI:29105"/>
        <note>catalytic</note>
    </ligand>
</feature>
<dbReference type="GO" id="GO:0006435">
    <property type="term" value="P:threonyl-tRNA aminoacylation"/>
    <property type="evidence" value="ECO:0007669"/>
    <property type="project" value="UniProtKB-UniRule"/>
</dbReference>
<dbReference type="GO" id="GO:0005524">
    <property type="term" value="F:ATP binding"/>
    <property type="evidence" value="ECO:0007669"/>
    <property type="project" value="UniProtKB-UniRule"/>
</dbReference>
<evidence type="ECO:0000256" key="12">
    <source>
        <dbReference type="ARBA" id="ARBA00023146"/>
    </source>
</evidence>
<dbReference type="CDD" id="cd00771">
    <property type="entry name" value="ThrRS_core"/>
    <property type="match status" value="1"/>
</dbReference>
<dbReference type="InterPro" id="IPR006195">
    <property type="entry name" value="aa-tRNA-synth_II"/>
</dbReference>
<keyword evidence="18" id="KW-1185">Reference proteome</keyword>
<evidence type="ECO:0000256" key="7">
    <source>
        <dbReference type="ARBA" id="ARBA00022741"/>
    </source>
</evidence>
<keyword evidence="11 14" id="KW-0648">Protein biosynthesis</keyword>
<dbReference type="SUPFAM" id="SSF52954">
    <property type="entry name" value="Class II aaRS ABD-related"/>
    <property type="match status" value="1"/>
</dbReference>
<evidence type="ECO:0000256" key="13">
    <source>
        <dbReference type="ARBA" id="ARBA00049515"/>
    </source>
</evidence>
<name>A0A1R1LB43_9MICC</name>
<evidence type="ECO:0000256" key="8">
    <source>
        <dbReference type="ARBA" id="ARBA00022833"/>
    </source>
</evidence>
<dbReference type="Gene3D" id="3.30.54.20">
    <property type="match status" value="1"/>
</dbReference>
<keyword evidence="8 14" id="KW-0862">Zinc</keyword>
<evidence type="ECO:0000259" key="15">
    <source>
        <dbReference type="PROSITE" id="PS50862"/>
    </source>
</evidence>
<evidence type="ECO:0000256" key="9">
    <source>
        <dbReference type="ARBA" id="ARBA00022840"/>
    </source>
</evidence>
<dbReference type="FunFam" id="3.40.50.800:FF:000001">
    <property type="entry name" value="Threonine--tRNA ligase"/>
    <property type="match status" value="1"/>
</dbReference>
<accession>A0A1R1LB43</accession>
<dbReference type="PANTHER" id="PTHR11451">
    <property type="entry name" value="THREONINE-TRNA LIGASE"/>
    <property type="match status" value="1"/>
</dbReference>
<comment type="cofactor">
    <cofactor evidence="14">
        <name>Zn(2+)</name>
        <dbReference type="ChEBI" id="CHEBI:29105"/>
    </cofactor>
    <text evidence="14">Binds 1 zinc ion per subunit.</text>
</comment>
<dbReference type="HAMAP" id="MF_00184">
    <property type="entry name" value="Thr_tRNA_synth"/>
    <property type="match status" value="1"/>
</dbReference>